<dbReference type="EMBL" id="SGBC01000003">
    <property type="protein sequence ID" value="RZD16193.1"/>
    <property type="molecule type" value="Genomic_DNA"/>
</dbReference>
<dbReference type="Proteomes" id="UP000316562">
    <property type="component" value="Unassembled WGS sequence"/>
</dbReference>
<sequence>MNLPENNNAIGRINSDANINISKILINKSLTNLLDSIKPNDILDVKLIDAEISDASFTGILSFNGKLFKAEIPESVYDEFKMSAAAGEGSSTNENFNLRLSAESVNGSDVIFKIINESLDENNLKLFSATAENISNSIKENLTSLIDNNLNLNLNLNINNLTTDIKNNTLILNFAMSNPADFISVLIAPRKEEKDIGKDSAKKNKLNSYGYFFLVEFQIEPLGLLKLSSYYFNRNLVLNFKTFSKTAEILIKQNINMLKEELLKDNIILKDIEFNKNMSKKEFDNEFGGIINEQA</sequence>
<organism evidence="1 2">
    <name type="scientific">Acididesulfobacter guangdongensis</name>
    <dbReference type="NCBI Taxonomy" id="2597225"/>
    <lineage>
        <taxon>Bacteria</taxon>
        <taxon>Deltaproteobacteria</taxon>
        <taxon>Candidatus Acidulodesulfobacterales</taxon>
        <taxon>Candidatus Acididesulfobacter</taxon>
    </lineage>
</organism>
<proteinExistence type="predicted"/>
<protein>
    <recommendedName>
        <fullName evidence="3">Flagellar hook-length control protein FliK</fullName>
    </recommendedName>
</protein>
<evidence type="ECO:0008006" key="3">
    <source>
        <dbReference type="Google" id="ProtNLM"/>
    </source>
</evidence>
<dbReference type="AlphaFoldDB" id="A0A519BFZ7"/>
<gene>
    <name evidence="1" type="ORF">EVJ46_08380</name>
</gene>
<name>A0A519BFZ7_ACIG2</name>
<comment type="caution">
    <text evidence="1">The sequence shown here is derived from an EMBL/GenBank/DDBJ whole genome shotgun (WGS) entry which is preliminary data.</text>
</comment>
<evidence type="ECO:0000313" key="1">
    <source>
        <dbReference type="EMBL" id="RZD16193.1"/>
    </source>
</evidence>
<accession>A0A519BFZ7</accession>
<evidence type="ECO:0000313" key="2">
    <source>
        <dbReference type="Proteomes" id="UP000316562"/>
    </source>
</evidence>
<reference evidence="1 2" key="1">
    <citation type="journal article" date="2019" name="ISME J.">
        <title>Insights into ecological role of a new deltaproteobacterial order Candidatus Acidulodesulfobacterales by metagenomics and metatranscriptomics.</title>
        <authorList>
            <person name="Tan S."/>
            <person name="Liu J."/>
            <person name="Fang Y."/>
            <person name="Hedlund B.P."/>
            <person name="Lian Z.H."/>
            <person name="Huang L.Y."/>
            <person name="Li J.T."/>
            <person name="Huang L.N."/>
            <person name="Li W.J."/>
            <person name="Jiang H.C."/>
            <person name="Dong H.L."/>
            <person name="Shu W.S."/>
        </authorList>
    </citation>
    <scope>NUCLEOTIDE SEQUENCE [LARGE SCALE GENOMIC DNA]</scope>
    <source>
        <strain evidence="1">AP2</strain>
    </source>
</reference>